<proteinExistence type="predicted"/>
<organism evidence="1 2">
    <name type="scientific">Rattus norvegicus</name>
    <name type="common">Rat</name>
    <dbReference type="NCBI Taxonomy" id="10116"/>
    <lineage>
        <taxon>Eukaryota</taxon>
        <taxon>Metazoa</taxon>
        <taxon>Chordata</taxon>
        <taxon>Craniata</taxon>
        <taxon>Vertebrata</taxon>
        <taxon>Euteleostomi</taxon>
        <taxon>Mammalia</taxon>
        <taxon>Eutheria</taxon>
        <taxon>Euarchontoglires</taxon>
        <taxon>Glires</taxon>
        <taxon>Rodentia</taxon>
        <taxon>Myomorpha</taxon>
        <taxon>Muroidea</taxon>
        <taxon>Muridae</taxon>
        <taxon>Murinae</taxon>
        <taxon>Rattus</taxon>
    </lineage>
</organism>
<protein>
    <submittedName>
        <fullName evidence="1">RCG47028</fullName>
    </submittedName>
</protein>
<accession>A6KUH3</accession>
<feature type="non-terminal residue" evidence="1">
    <location>
        <position position="16"/>
    </location>
</feature>
<sequence length="16" mass="1642">MLPHISAISITTGTTV</sequence>
<evidence type="ECO:0000313" key="1">
    <source>
        <dbReference type="EMBL" id="EDL83209.1"/>
    </source>
</evidence>
<dbReference type="EMBL" id="CH474181">
    <property type="protein sequence ID" value="EDL83209.1"/>
    <property type="molecule type" value="Genomic_DNA"/>
</dbReference>
<name>A6KUH3_RAT</name>
<reference evidence="2" key="1">
    <citation type="submission" date="2005-06" db="EMBL/GenBank/DDBJ databases">
        <authorList>
            <person name="Mural R.J."/>
            <person name="Li P.W."/>
            <person name="Adams M.D."/>
            <person name="Amanatides P.G."/>
            <person name="Baden-Tillson H."/>
            <person name="Barnstead M."/>
            <person name="Chin S.H."/>
            <person name="Dew I."/>
            <person name="Evans C.A."/>
            <person name="Ferriera S."/>
            <person name="Flanigan M."/>
            <person name="Fosler C."/>
            <person name="Glodek A."/>
            <person name="Gu Z."/>
            <person name="Holt R.A."/>
            <person name="Jennings D."/>
            <person name="Kraft C.L."/>
            <person name="Lu F."/>
            <person name="Nguyen T."/>
            <person name="Nusskern D.R."/>
            <person name="Pfannkoch C.M."/>
            <person name="Sitter C."/>
            <person name="Sutton G.G."/>
            <person name="Venter J.C."/>
            <person name="Wang Z."/>
            <person name="Woodage T."/>
            <person name="Zheng X.H."/>
            <person name="Zhong F."/>
        </authorList>
    </citation>
    <scope>NUCLEOTIDE SEQUENCE [LARGE SCALE GENOMIC DNA]</scope>
    <source>
        <strain>BN</strain>
        <strain evidence="2">Sprague-Dawley</strain>
    </source>
</reference>
<dbReference type="AlphaFoldDB" id="A6KUH3"/>
<gene>
    <name evidence="1" type="ORF">rCG_47028</name>
</gene>
<evidence type="ECO:0000313" key="2">
    <source>
        <dbReference type="Proteomes" id="UP000234681"/>
    </source>
</evidence>
<dbReference type="Proteomes" id="UP000234681">
    <property type="component" value="Unassembled WGS sequence"/>
</dbReference>